<sequence length="127" mass="13604">MTPEEWAQQIEGQWQAARARKARPHHLGFGTLSPTPYAARLTVKEACVARGLSVYQVAMSGLAQGTVDPGTVYRLARGDTSRIDLHTLATVAGILHTLTGQVVTVGDLLSLEATGEAVAFKYEGRKS</sequence>
<protein>
    <recommendedName>
        <fullName evidence="3">HTH cro/C1-type domain-containing protein</fullName>
    </recommendedName>
</protein>
<dbReference type="RefSeq" id="WP_229776267.1">
    <property type="nucleotide sequence ID" value="NZ_BMQL01000029.1"/>
</dbReference>
<reference evidence="1" key="1">
    <citation type="journal article" date="2014" name="Int. J. Syst. Evol. Microbiol.">
        <title>Complete genome sequence of Corynebacterium casei LMG S-19264T (=DSM 44701T), isolated from a smear-ripened cheese.</title>
        <authorList>
            <consortium name="US DOE Joint Genome Institute (JGI-PGF)"/>
            <person name="Walter F."/>
            <person name="Albersmeier A."/>
            <person name="Kalinowski J."/>
            <person name="Ruckert C."/>
        </authorList>
    </citation>
    <scope>NUCLEOTIDE SEQUENCE</scope>
    <source>
        <strain evidence="1">JCM 31311</strain>
    </source>
</reference>
<gene>
    <name evidence="1" type="ORF">GCM10008957_38160</name>
</gene>
<dbReference type="AlphaFoldDB" id="A0A918CGC5"/>
<name>A0A918CGC5_9DEIO</name>
<dbReference type="Proteomes" id="UP000603865">
    <property type="component" value="Unassembled WGS sequence"/>
</dbReference>
<reference evidence="1" key="2">
    <citation type="submission" date="2020-09" db="EMBL/GenBank/DDBJ databases">
        <authorList>
            <person name="Sun Q."/>
            <person name="Ohkuma M."/>
        </authorList>
    </citation>
    <scope>NUCLEOTIDE SEQUENCE</scope>
    <source>
        <strain evidence="1">JCM 31311</strain>
    </source>
</reference>
<organism evidence="1 2">
    <name type="scientific">Deinococcus ruber</name>
    <dbReference type="NCBI Taxonomy" id="1848197"/>
    <lineage>
        <taxon>Bacteria</taxon>
        <taxon>Thermotogati</taxon>
        <taxon>Deinococcota</taxon>
        <taxon>Deinococci</taxon>
        <taxon>Deinococcales</taxon>
        <taxon>Deinococcaceae</taxon>
        <taxon>Deinococcus</taxon>
    </lineage>
</organism>
<proteinExistence type="predicted"/>
<evidence type="ECO:0000313" key="2">
    <source>
        <dbReference type="Proteomes" id="UP000603865"/>
    </source>
</evidence>
<dbReference type="EMBL" id="BMQL01000029">
    <property type="protein sequence ID" value="GGR22502.1"/>
    <property type="molecule type" value="Genomic_DNA"/>
</dbReference>
<accession>A0A918CGC5</accession>
<keyword evidence="2" id="KW-1185">Reference proteome</keyword>
<evidence type="ECO:0008006" key="3">
    <source>
        <dbReference type="Google" id="ProtNLM"/>
    </source>
</evidence>
<evidence type="ECO:0000313" key="1">
    <source>
        <dbReference type="EMBL" id="GGR22502.1"/>
    </source>
</evidence>
<comment type="caution">
    <text evidence="1">The sequence shown here is derived from an EMBL/GenBank/DDBJ whole genome shotgun (WGS) entry which is preliminary data.</text>
</comment>